<gene>
    <name evidence="1" type="ORF">KSP39_PZI014971</name>
</gene>
<proteinExistence type="predicted"/>
<organism evidence="1 2">
    <name type="scientific">Platanthera zijinensis</name>
    <dbReference type="NCBI Taxonomy" id="2320716"/>
    <lineage>
        <taxon>Eukaryota</taxon>
        <taxon>Viridiplantae</taxon>
        <taxon>Streptophyta</taxon>
        <taxon>Embryophyta</taxon>
        <taxon>Tracheophyta</taxon>
        <taxon>Spermatophyta</taxon>
        <taxon>Magnoliopsida</taxon>
        <taxon>Liliopsida</taxon>
        <taxon>Asparagales</taxon>
        <taxon>Orchidaceae</taxon>
        <taxon>Orchidoideae</taxon>
        <taxon>Orchideae</taxon>
        <taxon>Orchidinae</taxon>
        <taxon>Platanthera</taxon>
    </lineage>
</organism>
<keyword evidence="2" id="KW-1185">Reference proteome</keyword>
<dbReference type="Proteomes" id="UP001418222">
    <property type="component" value="Unassembled WGS sequence"/>
</dbReference>
<sequence length="58" mass="6737">MNRGITEHLLISDVPISMEWVTHFVDESFLRTEEDSINIDSKSHLSESIGKNLPRKWP</sequence>
<dbReference type="EMBL" id="JBBWWQ010000012">
    <property type="protein sequence ID" value="KAK8934641.1"/>
    <property type="molecule type" value="Genomic_DNA"/>
</dbReference>
<accession>A0AAP0BBB6</accession>
<reference evidence="1 2" key="1">
    <citation type="journal article" date="2022" name="Nat. Plants">
        <title>Genomes of leafy and leafless Platanthera orchids illuminate the evolution of mycoheterotrophy.</title>
        <authorList>
            <person name="Li M.H."/>
            <person name="Liu K.W."/>
            <person name="Li Z."/>
            <person name="Lu H.C."/>
            <person name="Ye Q.L."/>
            <person name="Zhang D."/>
            <person name="Wang J.Y."/>
            <person name="Li Y.F."/>
            <person name="Zhong Z.M."/>
            <person name="Liu X."/>
            <person name="Yu X."/>
            <person name="Liu D.K."/>
            <person name="Tu X.D."/>
            <person name="Liu B."/>
            <person name="Hao Y."/>
            <person name="Liao X.Y."/>
            <person name="Jiang Y.T."/>
            <person name="Sun W.H."/>
            <person name="Chen J."/>
            <person name="Chen Y.Q."/>
            <person name="Ai Y."/>
            <person name="Zhai J.W."/>
            <person name="Wu S.S."/>
            <person name="Zhou Z."/>
            <person name="Hsiao Y.Y."/>
            <person name="Wu W.L."/>
            <person name="Chen Y.Y."/>
            <person name="Lin Y.F."/>
            <person name="Hsu J.L."/>
            <person name="Li C.Y."/>
            <person name="Wang Z.W."/>
            <person name="Zhao X."/>
            <person name="Zhong W.Y."/>
            <person name="Ma X.K."/>
            <person name="Ma L."/>
            <person name="Huang J."/>
            <person name="Chen G.Z."/>
            <person name="Huang M.Z."/>
            <person name="Huang L."/>
            <person name="Peng D.H."/>
            <person name="Luo Y.B."/>
            <person name="Zou S.Q."/>
            <person name="Chen S.P."/>
            <person name="Lan S."/>
            <person name="Tsai W.C."/>
            <person name="Van de Peer Y."/>
            <person name="Liu Z.J."/>
        </authorList>
    </citation>
    <scope>NUCLEOTIDE SEQUENCE [LARGE SCALE GENOMIC DNA]</scope>
    <source>
        <strain evidence="1">Lor287</strain>
    </source>
</reference>
<protein>
    <submittedName>
        <fullName evidence="1">Uncharacterized protein</fullName>
    </submittedName>
</protein>
<comment type="caution">
    <text evidence="1">The sequence shown here is derived from an EMBL/GenBank/DDBJ whole genome shotgun (WGS) entry which is preliminary data.</text>
</comment>
<evidence type="ECO:0000313" key="2">
    <source>
        <dbReference type="Proteomes" id="UP001418222"/>
    </source>
</evidence>
<name>A0AAP0BBB6_9ASPA</name>
<evidence type="ECO:0000313" key="1">
    <source>
        <dbReference type="EMBL" id="KAK8934641.1"/>
    </source>
</evidence>
<dbReference type="AlphaFoldDB" id="A0AAP0BBB6"/>